<keyword evidence="2" id="KW-1185">Reference proteome</keyword>
<evidence type="ECO:0000313" key="1">
    <source>
        <dbReference type="EMBL" id="OPH47268.1"/>
    </source>
</evidence>
<name>A0A1V4H7T2_9BACL</name>
<evidence type="ECO:0000313" key="2">
    <source>
        <dbReference type="Proteomes" id="UP000190626"/>
    </source>
</evidence>
<dbReference type="EMBL" id="MBTG01000066">
    <property type="protein sequence ID" value="OPH47268.1"/>
    <property type="molecule type" value="Genomic_DNA"/>
</dbReference>
<dbReference type="Pfam" id="PF20194">
    <property type="entry name" value="DUF6557"/>
    <property type="match status" value="1"/>
</dbReference>
<dbReference type="STRING" id="1469647.BC351_12270"/>
<protein>
    <submittedName>
        <fullName evidence="1">Uncharacterized protein</fullName>
    </submittedName>
</protein>
<comment type="caution">
    <text evidence="1">The sequence shown here is derived from an EMBL/GenBank/DDBJ whole genome shotgun (WGS) entry which is preliminary data.</text>
</comment>
<dbReference type="OrthoDB" id="1823576at2"/>
<reference evidence="2" key="1">
    <citation type="submission" date="2016-07" db="EMBL/GenBank/DDBJ databases">
        <authorList>
            <person name="Florea S."/>
            <person name="Webb J.S."/>
            <person name="Jaromczyk J."/>
            <person name="Schardl C.L."/>
        </authorList>
    </citation>
    <scope>NUCLEOTIDE SEQUENCE [LARGE SCALE GENOMIC DNA]</scope>
    <source>
        <strain evidence="2">CY1</strain>
    </source>
</reference>
<gene>
    <name evidence="1" type="ORF">BC351_12270</name>
</gene>
<dbReference type="Proteomes" id="UP000190626">
    <property type="component" value="Unassembled WGS sequence"/>
</dbReference>
<proteinExistence type="predicted"/>
<dbReference type="RefSeq" id="WP_079420980.1">
    <property type="nucleotide sequence ID" value="NZ_MBTG01000066.1"/>
</dbReference>
<dbReference type="InterPro" id="IPR046687">
    <property type="entry name" value="DUF6557"/>
</dbReference>
<sequence>MQTFSELIATSDFSKVWQKFIIQYPNKKDRLEKFSMLYEKLKLTIPADNKTNMYIYINVFQEDIDGESICINEFDEDDDSLFFDVSGKDDEWTGYSIASSKFNEWLGYYIDKESLDAMSNESFIAHCLWEMTFYYGYDDTVAR</sequence>
<dbReference type="AlphaFoldDB" id="A0A1V4H7T2"/>
<accession>A0A1V4H7T2</accession>
<organism evidence="1 2">
    <name type="scientific">Paenibacillus ferrarius</name>
    <dbReference type="NCBI Taxonomy" id="1469647"/>
    <lineage>
        <taxon>Bacteria</taxon>
        <taxon>Bacillati</taxon>
        <taxon>Bacillota</taxon>
        <taxon>Bacilli</taxon>
        <taxon>Bacillales</taxon>
        <taxon>Paenibacillaceae</taxon>
        <taxon>Paenibacillus</taxon>
    </lineage>
</organism>